<accession>A0A4Z1EH24</accession>
<comment type="caution">
    <text evidence="1">The sequence shown here is derived from an EMBL/GenBank/DDBJ whole genome shotgun (WGS) entry which is preliminary data.</text>
</comment>
<reference evidence="1 2" key="1">
    <citation type="submission" date="2017-12" db="EMBL/GenBank/DDBJ databases">
        <title>Comparative genomics of Botrytis spp.</title>
        <authorList>
            <person name="Valero-Jimenez C.A."/>
            <person name="Tapia P."/>
            <person name="Veloso J."/>
            <person name="Silva-Moreno E."/>
            <person name="Staats M."/>
            <person name="Valdes J.H."/>
            <person name="Van Kan J.A.L."/>
        </authorList>
    </citation>
    <scope>NUCLEOTIDE SEQUENCE [LARGE SCALE GENOMIC DNA]</scope>
    <source>
        <strain evidence="1 2">Bt9001</strain>
    </source>
</reference>
<evidence type="ECO:0000313" key="1">
    <source>
        <dbReference type="EMBL" id="TGO08641.1"/>
    </source>
</evidence>
<sequence length="76" mass="8828">MRPNRIPGPKDERFMVFKRAETGLSSRSPTSFSEQERRIAPQFGLLAPTNLIKKFTNPNNWRVAPQPWRNIEMTGE</sequence>
<dbReference type="AlphaFoldDB" id="A0A4Z1EH24"/>
<dbReference type="Proteomes" id="UP000297777">
    <property type="component" value="Unassembled WGS sequence"/>
</dbReference>
<gene>
    <name evidence="1" type="ORF">BTUL_0198g00020</name>
</gene>
<dbReference type="EMBL" id="PQXH01000198">
    <property type="protein sequence ID" value="TGO08641.1"/>
    <property type="molecule type" value="Genomic_DNA"/>
</dbReference>
<protein>
    <submittedName>
        <fullName evidence="1">Uncharacterized protein</fullName>
    </submittedName>
</protein>
<proteinExistence type="predicted"/>
<organism evidence="1 2">
    <name type="scientific">Botrytis tulipae</name>
    <dbReference type="NCBI Taxonomy" id="87230"/>
    <lineage>
        <taxon>Eukaryota</taxon>
        <taxon>Fungi</taxon>
        <taxon>Dikarya</taxon>
        <taxon>Ascomycota</taxon>
        <taxon>Pezizomycotina</taxon>
        <taxon>Leotiomycetes</taxon>
        <taxon>Helotiales</taxon>
        <taxon>Sclerotiniaceae</taxon>
        <taxon>Botrytis</taxon>
    </lineage>
</organism>
<keyword evidence="2" id="KW-1185">Reference proteome</keyword>
<evidence type="ECO:0000313" key="2">
    <source>
        <dbReference type="Proteomes" id="UP000297777"/>
    </source>
</evidence>
<name>A0A4Z1EH24_9HELO</name>